<evidence type="ECO:0000256" key="1">
    <source>
        <dbReference type="SAM" id="MobiDB-lite"/>
    </source>
</evidence>
<dbReference type="InterPro" id="IPR046254">
    <property type="entry name" value="DUF6287"/>
</dbReference>
<evidence type="ECO:0000256" key="2">
    <source>
        <dbReference type="SAM" id="SignalP"/>
    </source>
</evidence>
<organism evidence="5">
    <name type="scientific">Streptococcus gallolyticus</name>
    <dbReference type="NCBI Taxonomy" id="315405"/>
    <lineage>
        <taxon>Bacteria</taxon>
        <taxon>Bacillati</taxon>
        <taxon>Bacillota</taxon>
        <taxon>Bacilli</taxon>
        <taxon>Lactobacillales</taxon>
        <taxon>Streptococcaceae</taxon>
        <taxon>Streptococcus</taxon>
    </lineage>
</organism>
<reference evidence="5 6" key="1">
    <citation type="submission" date="2016-01" db="EMBL/GenBank/DDBJ databases">
        <title>Highly variable Streptococcus oralis are common among viridans streptococci isolated from primates.</title>
        <authorList>
            <person name="Denapaite D."/>
            <person name="Rieger M."/>
            <person name="Koendgen S."/>
            <person name="Brueckner R."/>
            <person name="Ochigava I."/>
            <person name="Kappeler P."/>
            <person name="Maetz-Rensing K."/>
            <person name="Leendertz F."/>
            <person name="Hakenbeck R."/>
        </authorList>
    </citation>
    <scope>NUCLEOTIDE SEQUENCE [LARGE SCALE GENOMIC DNA]</scope>
    <source>
        <strain evidence="4 6">DD02</strain>
        <strain evidence="5">DD03</strain>
    </source>
</reference>
<dbReference type="AlphaFoldDB" id="A0A139R7H2"/>
<feature type="chain" id="PRO_5038292557" description="DUF6287 domain-containing protein" evidence="2">
    <location>
        <begin position="20"/>
        <end position="194"/>
    </location>
</feature>
<protein>
    <recommendedName>
        <fullName evidence="3">DUF6287 domain-containing protein</fullName>
    </recommendedName>
</protein>
<keyword evidence="2" id="KW-0732">Signal</keyword>
<sequence length="194" mass="20331">MKKKLRCYLTLLLSLGLLAACSTHSQNSTNQSSSSTTISSSSVKKSTSSSETSTSSTVSSESEEASSTESSSSTEVTLAPINTGAILKADYSTMAGTWQNVSGETLTFNDAGLATEGLTADFLDIDQNGILLLDVQTGSKTNVTLYIVPANTSFSSDYLNGQSDNSEVSKDRIISSADISSGDIANKAYYHVSE</sequence>
<name>A0A139R7H2_9STRE</name>
<dbReference type="EMBL" id="LQXV01000036">
    <property type="protein sequence ID" value="KXU10625.1"/>
    <property type="molecule type" value="Genomic_DNA"/>
</dbReference>
<accession>A0A139R7H2</accession>
<feature type="domain" description="DUF6287" evidence="3">
    <location>
        <begin position="80"/>
        <end position="112"/>
    </location>
</feature>
<gene>
    <name evidence="4" type="ORF">SGADD02_01173</name>
    <name evidence="5" type="ORF">SGADD03_00123</name>
</gene>
<dbReference type="PATRIC" id="fig|315405.11.peg.1400"/>
<dbReference type="Pfam" id="PF19804">
    <property type="entry name" value="DUF6287"/>
    <property type="match status" value="1"/>
</dbReference>
<dbReference type="PROSITE" id="PS51257">
    <property type="entry name" value="PROKAR_LIPOPROTEIN"/>
    <property type="match status" value="1"/>
</dbReference>
<comment type="caution">
    <text evidence="5">The sequence shown here is derived from an EMBL/GenBank/DDBJ whole genome shotgun (WGS) entry which is preliminary data.</text>
</comment>
<proteinExistence type="predicted"/>
<feature type="signal peptide" evidence="2">
    <location>
        <begin position="1"/>
        <end position="19"/>
    </location>
</feature>
<feature type="compositionally biased region" description="Low complexity" evidence="1">
    <location>
        <begin position="25"/>
        <end position="60"/>
    </location>
</feature>
<evidence type="ECO:0000313" key="5">
    <source>
        <dbReference type="EMBL" id="KXU10625.1"/>
    </source>
</evidence>
<dbReference type="RefSeq" id="WP_061458714.1">
    <property type="nucleotide sequence ID" value="NZ_KQ968747.1"/>
</dbReference>
<evidence type="ECO:0000313" key="4">
    <source>
        <dbReference type="EMBL" id="KXT68045.1"/>
    </source>
</evidence>
<feature type="region of interest" description="Disordered" evidence="1">
    <location>
        <begin position="25"/>
        <end position="76"/>
    </location>
</feature>
<feature type="compositionally biased region" description="Low complexity" evidence="1">
    <location>
        <begin position="67"/>
        <end position="76"/>
    </location>
</feature>
<dbReference type="Proteomes" id="UP000071927">
    <property type="component" value="Unassembled WGS sequence"/>
</dbReference>
<evidence type="ECO:0000313" key="6">
    <source>
        <dbReference type="Proteomes" id="UP000070198"/>
    </source>
</evidence>
<evidence type="ECO:0000259" key="3">
    <source>
        <dbReference type="Pfam" id="PF19804"/>
    </source>
</evidence>
<dbReference type="Proteomes" id="UP000070198">
    <property type="component" value="Unassembled WGS sequence"/>
</dbReference>
<dbReference type="EMBL" id="LQOF01000266">
    <property type="protein sequence ID" value="KXT68045.1"/>
    <property type="molecule type" value="Genomic_DNA"/>
</dbReference>